<accession>A0A7W7W612</accession>
<dbReference type="Pfam" id="PF17885">
    <property type="entry name" value="Smoa_sbd"/>
    <property type="match status" value="1"/>
</dbReference>
<name>A0A7W7W612_9ACTN</name>
<protein>
    <recommendedName>
        <fullName evidence="1">Styrene monooxygenase StyA putative substrate binding domain-containing protein</fullName>
    </recommendedName>
</protein>
<proteinExistence type="predicted"/>
<dbReference type="EMBL" id="JACHJT010000001">
    <property type="protein sequence ID" value="MBB4934439.1"/>
    <property type="molecule type" value="Genomic_DNA"/>
</dbReference>
<sequence length="397" mass="42956">MNVAIVGAGQSGVILAHLLLNATITVDLFTSKTAEELREGTAEVTQLTFPSTLHAEQDADLDQWSQKAPHFATASLTARPEQGDPVGFTGRLPQRGGIAVDPRVKMPDLLDLVERRGAKVHYHGVTVSELDWYARTRRYDLIVIAVGSGELGALFIPEPHRAPGRRRVISQVYLAGMRPGAADLEVTTTPHGEVFRIPTLTADGPADSLFMIGDVGGELDFLSGAQRPRRIDVFAQIRQRLHRFAPDQHARCASAELLDERDTILGYVAPVARSPVGILPSGGPVLGMGDTVRPLCLTTGQGWAGSTAAALTYRDRILAHAEAGRPFDTGFMHATCQAHDEQFVQPAQAFVDMVAKFWSGQLSDADQQRFHTAVRDPAAADAWFAAWDDPTLFATPA</sequence>
<feature type="domain" description="Styrene monooxygenase StyA putative substrate binding" evidence="1">
    <location>
        <begin position="147"/>
        <end position="251"/>
    </location>
</feature>
<evidence type="ECO:0000313" key="2">
    <source>
        <dbReference type="EMBL" id="MBB4934439.1"/>
    </source>
</evidence>
<keyword evidence="3" id="KW-1185">Reference proteome</keyword>
<comment type="caution">
    <text evidence="2">The sequence shown here is derived from an EMBL/GenBank/DDBJ whole genome shotgun (WGS) entry which is preliminary data.</text>
</comment>
<evidence type="ECO:0000259" key="1">
    <source>
        <dbReference type="Pfam" id="PF17885"/>
    </source>
</evidence>
<organism evidence="2 3">
    <name type="scientific">Lipingzhangella halophila</name>
    <dbReference type="NCBI Taxonomy" id="1783352"/>
    <lineage>
        <taxon>Bacteria</taxon>
        <taxon>Bacillati</taxon>
        <taxon>Actinomycetota</taxon>
        <taxon>Actinomycetes</taxon>
        <taxon>Streptosporangiales</taxon>
        <taxon>Nocardiopsidaceae</taxon>
        <taxon>Lipingzhangella</taxon>
    </lineage>
</organism>
<dbReference type="Gene3D" id="3.50.50.60">
    <property type="entry name" value="FAD/NAD(P)-binding domain"/>
    <property type="match status" value="3"/>
</dbReference>
<dbReference type="RefSeq" id="WP_184582502.1">
    <property type="nucleotide sequence ID" value="NZ_JACHJT010000001.1"/>
</dbReference>
<gene>
    <name evidence="2" type="ORF">F4561_005259</name>
</gene>
<dbReference type="AlphaFoldDB" id="A0A7W7W612"/>
<dbReference type="InterPro" id="IPR041654">
    <property type="entry name" value="StyA_sbd"/>
</dbReference>
<dbReference type="SUPFAM" id="SSF51905">
    <property type="entry name" value="FAD/NAD(P)-binding domain"/>
    <property type="match status" value="1"/>
</dbReference>
<evidence type="ECO:0000313" key="3">
    <source>
        <dbReference type="Proteomes" id="UP000523007"/>
    </source>
</evidence>
<dbReference type="InterPro" id="IPR036188">
    <property type="entry name" value="FAD/NAD-bd_sf"/>
</dbReference>
<reference evidence="2 3" key="1">
    <citation type="submission" date="2020-08" db="EMBL/GenBank/DDBJ databases">
        <title>Sequencing the genomes of 1000 actinobacteria strains.</title>
        <authorList>
            <person name="Klenk H.-P."/>
        </authorList>
    </citation>
    <scope>NUCLEOTIDE SEQUENCE [LARGE SCALE GENOMIC DNA]</scope>
    <source>
        <strain evidence="2 3">DSM 102030</strain>
    </source>
</reference>
<dbReference type="Proteomes" id="UP000523007">
    <property type="component" value="Unassembled WGS sequence"/>
</dbReference>